<keyword evidence="1 2" id="KW-0663">Pyridoxal phosphate</keyword>
<evidence type="ECO:0000259" key="5">
    <source>
        <dbReference type="Pfam" id="PF01168"/>
    </source>
</evidence>
<feature type="compositionally biased region" description="Polar residues" evidence="4">
    <location>
        <begin position="1"/>
        <end position="16"/>
    </location>
</feature>
<proteinExistence type="inferred from homology"/>
<keyword evidence="7" id="KW-1185">Reference proteome</keyword>
<protein>
    <recommendedName>
        <fullName evidence="2">Pyridoxal phosphate homeostasis protein</fullName>
        <shortName evidence="2">PLP homeostasis protein</shortName>
    </recommendedName>
</protein>
<accession>A0ABW5XF36</accession>
<dbReference type="InterPro" id="IPR011078">
    <property type="entry name" value="PyrdxlP_homeostasis"/>
</dbReference>
<evidence type="ECO:0000256" key="3">
    <source>
        <dbReference type="RuleBase" id="RU004514"/>
    </source>
</evidence>
<dbReference type="PIRSF" id="PIRSF004848">
    <property type="entry name" value="YBL036c_PLPDEIII"/>
    <property type="match status" value="1"/>
</dbReference>
<evidence type="ECO:0000256" key="4">
    <source>
        <dbReference type="SAM" id="MobiDB-lite"/>
    </source>
</evidence>
<sequence>MSNELFPTRTTSSNSDDAGGRVYRRQYEPAITVADFTLNRQVVQQNIARAAQRAGRNSEGVRLLAVSKTVSHDRVRNAHVAGLNQFAENKVQEAHAKAHDLADLDARWVMIGHLQTNKAKQVAEFAHEFQGLDSARIAAALDRRLQQLGRSLDVLVQVNVSGEATKSGVEPSEVEVLLGELKHCDALRVRGFMTIASHTTDEQQVRNCFRDLRDIRDQAQQTVEHPELFTELSMGMSGDYEIAIEEGSTVVRVGSALFGSRYYPA</sequence>
<organism evidence="6 7">
    <name type="scientific">Populibacterium corticicola</name>
    <dbReference type="NCBI Taxonomy" id="1812826"/>
    <lineage>
        <taxon>Bacteria</taxon>
        <taxon>Bacillati</taxon>
        <taxon>Actinomycetota</taxon>
        <taxon>Actinomycetes</taxon>
        <taxon>Micrococcales</taxon>
        <taxon>Jonesiaceae</taxon>
        <taxon>Populibacterium</taxon>
    </lineage>
</organism>
<comment type="function">
    <text evidence="2">Pyridoxal 5'-phosphate (PLP)-binding protein, which is involved in PLP homeostasis.</text>
</comment>
<dbReference type="SUPFAM" id="SSF51419">
    <property type="entry name" value="PLP-binding barrel"/>
    <property type="match status" value="1"/>
</dbReference>
<feature type="region of interest" description="Disordered" evidence="4">
    <location>
        <begin position="1"/>
        <end position="20"/>
    </location>
</feature>
<reference evidence="7" key="1">
    <citation type="journal article" date="2019" name="Int. J. Syst. Evol. Microbiol.">
        <title>The Global Catalogue of Microorganisms (GCM) 10K type strain sequencing project: providing services to taxonomists for standard genome sequencing and annotation.</title>
        <authorList>
            <consortium name="The Broad Institute Genomics Platform"/>
            <consortium name="The Broad Institute Genome Sequencing Center for Infectious Disease"/>
            <person name="Wu L."/>
            <person name="Ma J."/>
        </authorList>
    </citation>
    <scope>NUCLEOTIDE SEQUENCE [LARGE SCALE GENOMIC DNA]</scope>
    <source>
        <strain evidence="7">KCTC 33576</strain>
    </source>
</reference>
<dbReference type="Gene3D" id="3.20.20.10">
    <property type="entry name" value="Alanine racemase"/>
    <property type="match status" value="1"/>
</dbReference>
<dbReference type="Pfam" id="PF01168">
    <property type="entry name" value="Ala_racemase_N"/>
    <property type="match status" value="1"/>
</dbReference>
<dbReference type="PANTHER" id="PTHR10146:SF14">
    <property type="entry name" value="PYRIDOXAL PHOSPHATE HOMEOSTASIS PROTEIN"/>
    <property type="match status" value="1"/>
</dbReference>
<dbReference type="NCBIfam" id="TIGR00044">
    <property type="entry name" value="YggS family pyridoxal phosphate-dependent enzyme"/>
    <property type="match status" value="1"/>
</dbReference>
<gene>
    <name evidence="6" type="ORF">ACFSYH_08455</name>
</gene>
<dbReference type="CDD" id="cd00635">
    <property type="entry name" value="PLPDE_III_YBL036c_like"/>
    <property type="match status" value="1"/>
</dbReference>
<feature type="domain" description="Alanine racemase N-terminal" evidence="5">
    <location>
        <begin position="40"/>
        <end position="260"/>
    </location>
</feature>
<dbReference type="InterPro" id="IPR001608">
    <property type="entry name" value="Ala_racemase_N"/>
</dbReference>
<dbReference type="Proteomes" id="UP001597391">
    <property type="component" value="Unassembled WGS sequence"/>
</dbReference>
<comment type="caution">
    <text evidence="6">The sequence shown here is derived from an EMBL/GenBank/DDBJ whole genome shotgun (WGS) entry which is preliminary data.</text>
</comment>
<evidence type="ECO:0000313" key="7">
    <source>
        <dbReference type="Proteomes" id="UP001597391"/>
    </source>
</evidence>
<dbReference type="HAMAP" id="MF_02087">
    <property type="entry name" value="PLP_homeostasis"/>
    <property type="match status" value="1"/>
</dbReference>
<feature type="modified residue" description="N6-(pyridoxal phosphate)lysine" evidence="2">
    <location>
        <position position="68"/>
    </location>
</feature>
<dbReference type="EMBL" id="JBHUOP010000003">
    <property type="protein sequence ID" value="MFD2840600.1"/>
    <property type="molecule type" value="Genomic_DNA"/>
</dbReference>
<evidence type="ECO:0000256" key="2">
    <source>
        <dbReference type="HAMAP-Rule" id="MF_02087"/>
    </source>
</evidence>
<name>A0ABW5XF36_9MICO</name>
<evidence type="ECO:0000313" key="6">
    <source>
        <dbReference type="EMBL" id="MFD2840600.1"/>
    </source>
</evidence>
<evidence type="ECO:0000256" key="1">
    <source>
        <dbReference type="ARBA" id="ARBA00022898"/>
    </source>
</evidence>
<comment type="similarity">
    <text evidence="2 3">Belongs to the pyridoxal phosphate-binding protein YggS/PROSC family.</text>
</comment>
<dbReference type="RefSeq" id="WP_377466470.1">
    <property type="nucleotide sequence ID" value="NZ_JBHUOP010000003.1"/>
</dbReference>
<dbReference type="PANTHER" id="PTHR10146">
    <property type="entry name" value="PROLINE SYNTHETASE CO-TRANSCRIBED BACTERIAL HOMOLOG PROTEIN"/>
    <property type="match status" value="1"/>
</dbReference>
<dbReference type="InterPro" id="IPR029066">
    <property type="entry name" value="PLP-binding_barrel"/>
</dbReference>